<accession>J9DQA6</accession>
<name>J9DQA6_EDHAE</name>
<dbReference type="AlphaFoldDB" id="J9DQA6"/>
<reference evidence="2" key="2">
    <citation type="submission" date="2015-07" db="EMBL/GenBank/DDBJ databases">
        <title>Contrasting host-pathogen interactions and genome evolution in two generalist and specialist microsporidian pathogens of mosquitoes.</title>
        <authorList>
            <consortium name="The Broad Institute Genomics Platform"/>
            <consortium name="The Broad Institute Genome Sequencing Center for Infectious Disease"/>
            <person name="Cuomo C.A."/>
            <person name="Sanscrainte N.D."/>
            <person name="Goldberg J.M."/>
            <person name="Heiman D."/>
            <person name="Young S."/>
            <person name="Zeng Q."/>
            <person name="Becnel J.J."/>
            <person name="Birren B.W."/>
        </authorList>
    </citation>
    <scope>NUCLEOTIDE SEQUENCE [LARGE SCALE GENOMIC DNA]</scope>
    <source>
        <strain evidence="2">USNM 41457</strain>
    </source>
</reference>
<dbReference type="InterPro" id="IPR032675">
    <property type="entry name" value="LRR_dom_sf"/>
</dbReference>
<dbReference type="HOGENOM" id="CLU_700252_0_0_1"/>
<evidence type="ECO:0000313" key="1">
    <source>
        <dbReference type="EMBL" id="EJW03522.1"/>
    </source>
</evidence>
<dbReference type="Proteomes" id="UP000003163">
    <property type="component" value="Unassembled WGS sequence"/>
</dbReference>
<sequence>MRRIADFTIKKKPAAKSKNHTVERHTVKKRLPAELITIISKYNSRFNGLMIWPLFIAKKYYLKKHPKKYSITEIIIDDSNIETIQNGLKLSHFVNLKDILVNLRMFDLRQLSNCNKLEKIKFVGTNLKDIHDLCFKNIKCLSLESLSINITDLKHLLLSTFPNIIKLELLNIKQKIKKEQVSDDLKNIAFIDKIVKLLNRMNLKFLKLENNFLLDKHIPQLFNIDCCELINNKLDKELIIDRSYTSTNRFINKNFLQKSLHGNYMDIFRLMVFQEYTFVPNSLNLVTSRLIEKLNISNSALDYSLDFVDLNGFNGSDMTINTFFTNINNVKHLILSNTRISEHVLCSIAQKYRHSLRSLDIENVNISYDTLHFLKEILSNCDLTYANNILVHCD</sequence>
<dbReference type="VEuPathDB" id="MicrosporidiaDB:EDEG_02143"/>
<evidence type="ECO:0000313" key="2">
    <source>
        <dbReference type="Proteomes" id="UP000003163"/>
    </source>
</evidence>
<gene>
    <name evidence="1" type="ORF">EDEG_02143</name>
</gene>
<dbReference type="SUPFAM" id="SSF52047">
    <property type="entry name" value="RNI-like"/>
    <property type="match status" value="1"/>
</dbReference>
<keyword evidence="2" id="KW-1185">Reference proteome</keyword>
<protein>
    <submittedName>
        <fullName evidence="1">Uncharacterized protein</fullName>
    </submittedName>
</protein>
<comment type="caution">
    <text evidence="1">The sequence shown here is derived from an EMBL/GenBank/DDBJ whole genome shotgun (WGS) entry which is preliminary data.</text>
</comment>
<dbReference type="EMBL" id="AFBI03000036">
    <property type="protein sequence ID" value="EJW03522.1"/>
    <property type="molecule type" value="Genomic_DNA"/>
</dbReference>
<proteinExistence type="predicted"/>
<dbReference type="InParanoid" id="J9DQA6"/>
<organism evidence="1 2">
    <name type="scientific">Edhazardia aedis (strain USNM 41457)</name>
    <name type="common">Microsporidian parasite</name>
    <dbReference type="NCBI Taxonomy" id="1003232"/>
    <lineage>
        <taxon>Eukaryota</taxon>
        <taxon>Fungi</taxon>
        <taxon>Fungi incertae sedis</taxon>
        <taxon>Microsporidia</taxon>
        <taxon>Edhazardia</taxon>
    </lineage>
</organism>
<reference evidence="1 2" key="1">
    <citation type="submission" date="2011-08" db="EMBL/GenBank/DDBJ databases">
        <authorList>
            <person name="Liu Z.J."/>
            <person name="Shi F.L."/>
            <person name="Lu J.Q."/>
            <person name="Li M."/>
            <person name="Wang Z.L."/>
        </authorList>
    </citation>
    <scope>NUCLEOTIDE SEQUENCE [LARGE SCALE GENOMIC DNA]</scope>
    <source>
        <strain evidence="1 2">USNM 41457</strain>
    </source>
</reference>
<dbReference type="Gene3D" id="3.80.10.10">
    <property type="entry name" value="Ribonuclease Inhibitor"/>
    <property type="match status" value="2"/>
</dbReference>